<dbReference type="Proteomes" id="UP000298049">
    <property type="component" value="Chromosome"/>
</dbReference>
<evidence type="ECO:0008006" key="3">
    <source>
        <dbReference type="Google" id="ProtNLM"/>
    </source>
</evidence>
<evidence type="ECO:0000313" key="2">
    <source>
        <dbReference type="Proteomes" id="UP000298049"/>
    </source>
</evidence>
<reference evidence="1 2" key="1">
    <citation type="submission" date="2018-07" db="EMBL/GenBank/DDBJ databases">
        <title>Marsedoiliclastica nanhaica gen. nov. sp. nov., a novel marine hydrocarbonoclastic bacterium isolated from an in-situ enriched hydrocarbon-degrading consortium in deep-sea sediment.</title>
        <authorList>
            <person name="Dong C."/>
            <person name="Ma T."/>
            <person name="Liu R."/>
            <person name="Shao Z."/>
        </authorList>
    </citation>
    <scope>NUCLEOTIDE SEQUENCE [LARGE SCALE GENOMIC DNA]</scope>
    <source>
        <strain evidence="2">soil36-7</strain>
    </source>
</reference>
<dbReference type="AlphaFoldDB" id="A0A4P7XDL4"/>
<name>A0A4P7XDL4_9ALTE</name>
<dbReference type="PROSITE" id="PS51257">
    <property type="entry name" value="PROKAR_LIPOPROTEIN"/>
    <property type="match status" value="1"/>
</dbReference>
<accession>A0A4P7XDL4</accession>
<keyword evidence="2" id="KW-1185">Reference proteome</keyword>
<evidence type="ECO:0000313" key="1">
    <source>
        <dbReference type="EMBL" id="QCF24989.1"/>
    </source>
</evidence>
<dbReference type="RefSeq" id="WP_136546753.1">
    <property type="nucleotide sequence ID" value="NZ_CP031093.1"/>
</dbReference>
<organism evidence="1 2">
    <name type="scientific">Hydrocarboniclastica marina</name>
    <dbReference type="NCBI Taxonomy" id="2259620"/>
    <lineage>
        <taxon>Bacteria</taxon>
        <taxon>Pseudomonadati</taxon>
        <taxon>Pseudomonadota</taxon>
        <taxon>Gammaproteobacteria</taxon>
        <taxon>Alteromonadales</taxon>
        <taxon>Alteromonadaceae</taxon>
        <taxon>Hydrocarboniclastica</taxon>
    </lineage>
</organism>
<proteinExistence type="predicted"/>
<dbReference type="KEGG" id="hmi:soil367_03005"/>
<protein>
    <recommendedName>
        <fullName evidence="3">MSHA biogenesis protein MshK</fullName>
    </recommendedName>
</protein>
<dbReference type="EMBL" id="CP031093">
    <property type="protein sequence ID" value="QCF24989.1"/>
    <property type="molecule type" value="Genomic_DNA"/>
</dbReference>
<dbReference type="OrthoDB" id="6370927at2"/>
<sequence>MFSRLVAGYSGTGSIALGLGLLIACAPAVLAESVGLGRDPTRPPPQKMVSSQADSAVTPLALDSIVYSATRRVAVINQSVVAEGDVFRADSVSPQGRVLEISPDSVVVVRDGEKTRLHLPQSPEVRRVRTQQ</sequence>
<gene>
    <name evidence="1" type="ORF">soil367_03005</name>
</gene>